<sequence>MNLSASKFEYSWQGVGRHLKKMDEEEEISDLGQLKAAHRKERKELQSKIMNMKHSIAKTDKKRKKEVVAEIAKLEEEMKKRHEKELAELESSLPEASVETAVVEQHQEKEPRISKAHKRREKKAELNKKREEAAVQAMIDAESAPRKIESDAIEQQLMDRGLVIHNIEPDGDCLYSAVAHQLSLITSGQFKSEDIRQKAAIYMRTHKNDFLPFLIGEDGNTIDEIEFEEYSMKVEKCCRDGGVWGGEPELRAIACALERRIEVIQPGGRVLHFGEEYDDKKPLIITFHQFAYNLGEHYNSTVPNSESNICAHFDFCDSKRYFSGSKTKPYTPLTWKADNYGQITAEVEKLIDEGELPSMTRFWKAGQEDKLATRIVRKCCSEVDIDQFNEMKDVLKRSLGQIRGYRELCDCVEEMRKEKYDSGNQSHEKRLLKLWELLMPKEDLRARLTDQWQKIGFQSRDPASDFRGMGVLSLEQLIFLAQYDVAHAQSILSLSNHPLYGFPMAVTGINLTALVRRLLQDDVLKMHFYNTVRGAPTIDNFHHVFCQIFKLFCAFWTRRKPELVNFNFVKDDFEAQLVAYLYSEEANLDKLDIKFFE</sequence>
<dbReference type="InterPro" id="IPR003323">
    <property type="entry name" value="OTU_dom"/>
</dbReference>
<reference evidence="5" key="1">
    <citation type="submission" date="2022-11" db="UniProtKB">
        <authorList>
            <consortium name="WormBaseParasite"/>
        </authorList>
    </citation>
    <scope>IDENTIFICATION</scope>
</reference>
<dbReference type="PROSITE" id="PS50802">
    <property type="entry name" value="OTU"/>
    <property type="match status" value="1"/>
</dbReference>
<dbReference type="Pfam" id="PF04727">
    <property type="entry name" value="ELMO_CED12"/>
    <property type="match status" value="1"/>
</dbReference>
<organism evidence="4 5">
    <name type="scientific">Setaria digitata</name>
    <dbReference type="NCBI Taxonomy" id="48799"/>
    <lineage>
        <taxon>Eukaryota</taxon>
        <taxon>Metazoa</taxon>
        <taxon>Ecdysozoa</taxon>
        <taxon>Nematoda</taxon>
        <taxon>Chromadorea</taxon>
        <taxon>Rhabditida</taxon>
        <taxon>Spirurina</taxon>
        <taxon>Spiruromorpha</taxon>
        <taxon>Filarioidea</taxon>
        <taxon>Setariidae</taxon>
        <taxon>Setaria</taxon>
    </lineage>
</organism>
<evidence type="ECO:0000313" key="4">
    <source>
        <dbReference type="Proteomes" id="UP000887581"/>
    </source>
</evidence>
<dbReference type="WBParaSite" id="sdigi.contig72.g3626.t1">
    <property type="protein sequence ID" value="sdigi.contig72.g3626.t1"/>
    <property type="gene ID" value="sdigi.contig72.g3626"/>
</dbReference>
<evidence type="ECO:0000313" key="5">
    <source>
        <dbReference type="WBParaSite" id="sdigi.contig72.g3626.t1"/>
    </source>
</evidence>
<keyword evidence="4" id="KW-1185">Reference proteome</keyword>
<dbReference type="PANTHER" id="PTHR12771:SF51">
    <property type="entry name" value="LD01482P"/>
    <property type="match status" value="1"/>
</dbReference>
<name>A0A915Q6W8_9BILA</name>
<evidence type="ECO:0000259" key="3">
    <source>
        <dbReference type="PROSITE" id="PS51335"/>
    </source>
</evidence>
<proteinExistence type="predicted"/>
<dbReference type="Pfam" id="PF02338">
    <property type="entry name" value="OTU"/>
    <property type="match status" value="1"/>
</dbReference>
<evidence type="ECO:0000259" key="2">
    <source>
        <dbReference type="PROSITE" id="PS50802"/>
    </source>
</evidence>
<evidence type="ECO:0000256" key="1">
    <source>
        <dbReference type="SAM" id="MobiDB-lite"/>
    </source>
</evidence>
<dbReference type="InterPro" id="IPR038765">
    <property type="entry name" value="Papain-like_cys_pep_sf"/>
</dbReference>
<feature type="compositionally biased region" description="Low complexity" evidence="1">
    <location>
        <begin position="89"/>
        <end position="99"/>
    </location>
</feature>
<dbReference type="SUPFAM" id="SSF54001">
    <property type="entry name" value="Cysteine proteinases"/>
    <property type="match status" value="1"/>
</dbReference>
<feature type="domain" description="ELMO" evidence="3">
    <location>
        <begin position="426"/>
        <end position="581"/>
    </location>
</feature>
<dbReference type="GO" id="GO:0005096">
    <property type="term" value="F:GTPase activator activity"/>
    <property type="evidence" value="ECO:0007669"/>
    <property type="project" value="TreeGrafter"/>
</dbReference>
<accession>A0A915Q6W8</accession>
<dbReference type="CDD" id="cd22761">
    <property type="entry name" value="OTU_OTUD6"/>
    <property type="match status" value="1"/>
</dbReference>
<dbReference type="PANTHER" id="PTHR12771">
    <property type="entry name" value="ENGULFMENT AND CELL MOTILITY"/>
    <property type="match status" value="1"/>
</dbReference>
<dbReference type="Proteomes" id="UP000887581">
    <property type="component" value="Unplaced"/>
</dbReference>
<dbReference type="InterPro" id="IPR049772">
    <property type="entry name" value="OTU_OTUD6"/>
</dbReference>
<dbReference type="InterPro" id="IPR050868">
    <property type="entry name" value="ELMO_domain-containing"/>
</dbReference>
<dbReference type="PROSITE" id="PS51335">
    <property type="entry name" value="ELMO"/>
    <property type="match status" value="1"/>
</dbReference>
<protein>
    <submittedName>
        <fullName evidence="5">OTU domain-containing protein</fullName>
    </submittedName>
</protein>
<dbReference type="InterPro" id="IPR006816">
    <property type="entry name" value="ELMO_dom"/>
</dbReference>
<dbReference type="AlphaFoldDB" id="A0A915Q6W8"/>
<dbReference type="Gene3D" id="3.90.70.80">
    <property type="match status" value="1"/>
</dbReference>
<feature type="domain" description="OTU" evidence="2">
    <location>
        <begin position="162"/>
        <end position="304"/>
    </location>
</feature>
<feature type="region of interest" description="Disordered" evidence="1">
    <location>
        <begin position="88"/>
        <end position="126"/>
    </location>
</feature>